<accession>A0A1Y5HRP8</accession>
<evidence type="ECO:0000256" key="1">
    <source>
        <dbReference type="SAM" id="SignalP"/>
    </source>
</evidence>
<feature type="signal peptide" evidence="1">
    <location>
        <begin position="1"/>
        <end position="18"/>
    </location>
</feature>
<keyword evidence="1" id="KW-0732">Signal</keyword>
<comment type="caution">
    <text evidence="2">The sequence shown here is derived from an EMBL/GenBank/DDBJ whole genome shotgun (WGS) entry which is preliminary data.</text>
</comment>
<gene>
    <name evidence="2" type="ORF">A9R00_09195</name>
</gene>
<organism evidence="2 3">
    <name type="scientific">Oleispira antarctica</name>
    <dbReference type="NCBI Taxonomy" id="188908"/>
    <lineage>
        <taxon>Bacteria</taxon>
        <taxon>Pseudomonadati</taxon>
        <taxon>Pseudomonadota</taxon>
        <taxon>Gammaproteobacteria</taxon>
        <taxon>Oceanospirillales</taxon>
        <taxon>Oceanospirillaceae</taxon>
        <taxon>Oleispira</taxon>
    </lineage>
</organism>
<dbReference type="Proteomes" id="UP000227088">
    <property type="component" value="Unassembled WGS sequence"/>
</dbReference>
<dbReference type="PROSITE" id="PS51257">
    <property type="entry name" value="PROKAR_LIPOPROTEIN"/>
    <property type="match status" value="1"/>
</dbReference>
<evidence type="ECO:0000313" key="3">
    <source>
        <dbReference type="Proteomes" id="UP000227088"/>
    </source>
</evidence>
<evidence type="ECO:0000313" key="2">
    <source>
        <dbReference type="EMBL" id="OUS39720.1"/>
    </source>
</evidence>
<dbReference type="AlphaFoldDB" id="A0A1Y5HRP8"/>
<feature type="chain" id="PRO_5012554297" evidence="1">
    <location>
        <begin position="19"/>
        <end position="111"/>
    </location>
</feature>
<proteinExistence type="predicted"/>
<dbReference type="EMBL" id="MABE01000530">
    <property type="protein sequence ID" value="OUS39720.1"/>
    <property type="molecule type" value="Genomic_DNA"/>
</dbReference>
<name>A0A1Y5HRP8_OLEAN</name>
<protein>
    <submittedName>
        <fullName evidence="2">Uncharacterized protein</fullName>
    </submittedName>
</protein>
<sequence length="111" mass="12620">MKPTSYLVILLLAGFSSACGQKEPFDLQGRAGDIGDAMEHCRAFLKHKLPYGTYLYIDSASSRETVEYFDIFLDLQDSDQEGFAQCRVNKRGLITYYAIREFRQKGRSFSG</sequence>
<reference evidence="3" key="1">
    <citation type="journal article" date="2017" name="Proc. Natl. Acad. Sci. U.S.A.">
        <title>Simulation of Deepwater Horizon oil plume reveals substrate specialization within a complex community of hydrocarbon degraders.</title>
        <authorList>
            <person name="Hu P."/>
            <person name="Dubinsky E.A."/>
            <person name="Probst A.J."/>
            <person name="Wang J."/>
            <person name="Sieber C.M.K."/>
            <person name="Tom L.M."/>
            <person name="Gardinali P."/>
            <person name="Banfield J.F."/>
            <person name="Atlas R.M."/>
            <person name="Andersen G.L."/>
        </authorList>
    </citation>
    <scope>NUCLEOTIDE SEQUENCE [LARGE SCALE GENOMIC DNA]</scope>
</reference>